<sequence length="201" mass="21343">MPPTNQARRRAVADTAIALLASSGVHGVTHRAVEREAGLPPGTASNYFRSREALLVAAAERVIELHHGDTARAADQAAGQPASLVDLLTESLFTAATTLRDRYLAIFELQLEAVRRPALASVLANLQDAALQITAEQHDRLGLTTPRATIATLITLYQGALFTLVGSPPGNVRRDAVQHMVQVIVDGCGVQDDGAGLGERR</sequence>
<accession>A0A3M2M3K4</accession>
<dbReference type="OrthoDB" id="7506349at2"/>
<reference evidence="4 5" key="1">
    <citation type="submission" date="2018-10" db="EMBL/GenBank/DDBJ databases">
        <title>Isolation from soil.</title>
        <authorList>
            <person name="Hu J."/>
        </authorList>
    </citation>
    <scope>NUCLEOTIDE SEQUENCE [LARGE SCALE GENOMIC DNA]</scope>
    <source>
        <strain evidence="4 5">NEAU-Ht49</strain>
    </source>
</reference>
<dbReference type="Pfam" id="PF00440">
    <property type="entry name" value="TetR_N"/>
    <property type="match status" value="1"/>
</dbReference>
<dbReference type="PROSITE" id="PS50977">
    <property type="entry name" value="HTH_TETR_2"/>
    <property type="match status" value="1"/>
</dbReference>
<evidence type="ECO:0000259" key="3">
    <source>
        <dbReference type="PROSITE" id="PS50977"/>
    </source>
</evidence>
<dbReference type="RefSeq" id="WP_122195485.1">
    <property type="nucleotide sequence ID" value="NZ_JBHSKC010000004.1"/>
</dbReference>
<dbReference type="AlphaFoldDB" id="A0A3M2M3K4"/>
<dbReference type="InterPro" id="IPR041583">
    <property type="entry name" value="TetR_C_31"/>
</dbReference>
<dbReference type="Pfam" id="PF17940">
    <property type="entry name" value="TetR_C_31"/>
    <property type="match status" value="1"/>
</dbReference>
<name>A0A3M2M3K4_9ACTN</name>
<dbReference type="Gene3D" id="1.10.357.10">
    <property type="entry name" value="Tetracycline Repressor, domain 2"/>
    <property type="match status" value="1"/>
</dbReference>
<keyword evidence="5" id="KW-1185">Reference proteome</keyword>
<gene>
    <name evidence="4" type="ORF">EBO15_17630</name>
</gene>
<dbReference type="EMBL" id="RFFG01000028">
    <property type="protein sequence ID" value="RMI43055.1"/>
    <property type="molecule type" value="Genomic_DNA"/>
</dbReference>
<evidence type="ECO:0000313" key="4">
    <source>
        <dbReference type="EMBL" id="RMI43055.1"/>
    </source>
</evidence>
<dbReference type="Proteomes" id="UP000282674">
    <property type="component" value="Unassembled WGS sequence"/>
</dbReference>
<evidence type="ECO:0000313" key="5">
    <source>
        <dbReference type="Proteomes" id="UP000282674"/>
    </source>
</evidence>
<evidence type="ECO:0000256" key="1">
    <source>
        <dbReference type="ARBA" id="ARBA00023125"/>
    </source>
</evidence>
<proteinExistence type="predicted"/>
<organism evidence="4 5">
    <name type="scientific">Actinomadura harenae</name>
    <dbReference type="NCBI Taxonomy" id="2483351"/>
    <lineage>
        <taxon>Bacteria</taxon>
        <taxon>Bacillati</taxon>
        <taxon>Actinomycetota</taxon>
        <taxon>Actinomycetes</taxon>
        <taxon>Streptosporangiales</taxon>
        <taxon>Thermomonosporaceae</taxon>
        <taxon>Actinomadura</taxon>
    </lineage>
</organism>
<keyword evidence="1 2" id="KW-0238">DNA-binding</keyword>
<evidence type="ECO:0000256" key="2">
    <source>
        <dbReference type="PROSITE-ProRule" id="PRU00335"/>
    </source>
</evidence>
<feature type="domain" description="HTH tetR-type" evidence="3">
    <location>
        <begin position="6"/>
        <end position="66"/>
    </location>
</feature>
<dbReference type="InterPro" id="IPR009057">
    <property type="entry name" value="Homeodomain-like_sf"/>
</dbReference>
<dbReference type="InterPro" id="IPR001647">
    <property type="entry name" value="HTH_TetR"/>
</dbReference>
<comment type="caution">
    <text evidence="4">The sequence shown here is derived from an EMBL/GenBank/DDBJ whole genome shotgun (WGS) entry which is preliminary data.</text>
</comment>
<feature type="DNA-binding region" description="H-T-H motif" evidence="2">
    <location>
        <begin position="29"/>
        <end position="48"/>
    </location>
</feature>
<protein>
    <submittedName>
        <fullName evidence="4">TetR family transcriptional regulator</fullName>
    </submittedName>
</protein>
<dbReference type="SUPFAM" id="SSF46689">
    <property type="entry name" value="Homeodomain-like"/>
    <property type="match status" value="1"/>
</dbReference>
<dbReference type="GO" id="GO:0003677">
    <property type="term" value="F:DNA binding"/>
    <property type="evidence" value="ECO:0007669"/>
    <property type="project" value="UniProtKB-UniRule"/>
</dbReference>